<evidence type="ECO:0000313" key="2">
    <source>
        <dbReference type="Proteomes" id="UP000256650"/>
    </source>
</evidence>
<dbReference type="Proteomes" id="UP000256650">
    <property type="component" value="Unassembled WGS sequence"/>
</dbReference>
<evidence type="ECO:0000313" key="1">
    <source>
        <dbReference type="EMBL" id="RDU64563.1"/>
    </source>
</evidence>
<accession>A0A3D8IHF7</accession>
<dbReference type="GeneID" id="82535030"/>
<dbReference type="EMBL" id="NXLS01000001">
    <property type="protein sequence ID" value="RDU64563.1"/>
    <property type="molecule type" value="Genomic_DNA"/>
</dbReference>
<dbReference type="RefSeq" id="WP_115550898.1">
    <property type="nucleotide sequence ID" value="NZ_CAPHNE010000126.1"/>
</dbReference>
<comment type="caution">
    <text evidence="1">The sequence shown here is derived from an EMBL/GenBank/DDBJ whole genome shotgun (WGS) entry which is preliminary data.</text>
</comment>
<keyword evidence="2" id="KW-1185">Reference proteome</keyword>
<gene>
    <name evidence="1" type="ORF">CQA43_01845</name>
</gene>
<name>A0A3D8IHF7_9HELI</name>
<reference evidence="1 2" key="1">
    <citation type="submission" date="2018-04" db="EMBL/GenBank/DDBJ databases">
        <title>Novel Campyloabacter and Helicobacter Species and Strains.</title>
        <authorList>
            <person name="Mannion A.J."/>
            <person name="Shen Z."/>
            <person name="Fox J.G."/>
        </authorList>
    </citation>
    <scope>NUCLEOTIDE SEQUENCE [LARGE SCALE GENOMIC DNA]</scope>
    <source>
        <strain evidence="1 2">MIT 99-5101</strain>
    </source>
</reference>
<dbReference type="AlphaFoldDB" id="A0A3D8IHF7"/>
<organism evidence="1 2">
    <name type="scientific">Helicobacter ganmani</name>
    <dbReference type="NCBI Taxonomy" id="60246"/>
    <lineage>
        <taxon>Bacteria</taxon>
        <taxon>Pseudomonadati</taxon>
        <taxon>Campylobacterota</taxon>
        <taxon>Epsilonproteobacteria</taxon>
        <taxon>Campylobacterales</taxon>
        <taxon>Helicobacteraceae</taxon>
        <taxon>Helicobacter</taxon>
    </lineage>
</organism>
<proteinExistence type="predicted"/>
<protein>
    <submittedName>
        <fullName evidence="1">Uncharacterized protein</fullName>
    </submittedName>
</protein>
<sequence>MLFSFLKFLGLNETNPTKTNQITTQESKESIKEKDIPYKLDSIPLQKTTTKHITQIEGNTIIEKEIIVTQTCNGESIQEKTQTNILSTQTFSRGI</sequence>